<evidence type="ECO:0000259" key="4">
    <source>
        <dbReference type="PROSITE" id="PS50949"/>
    </source>
</evidence>
<dbReference type="Pfam" id="PF07729">
    <property type="entry name" value="FCD"/>
    <property type="match status" value="1"/>
</dbReference>
<dbReference type="Pfam" id="PF00392">
    <property type="entry name" value="GntR"/>
    <property type="match status" value="1"/>
</dbReference>
<feature type="domain" description="HTH gntR-type" evidence="4">
    <location>
        <begin position="8"/>
        <end position="75"/>
    </location>
</feature>
<keyword evidence="1" id="KW-0805">Transcription regulation</keyword>
<evidence type="ECO:0000256" key="2">
    <source>
        <dbReference type="ARBA" id="ARBA00023125"/>
    </source>
</evidence>
<dbReference type="PRINTS" id="PR00035">
    <property type="entry name" value="HTHGNTR"/>
</dbReference>
<evidence type="ECO:0000313" key="5">
    <source>
        <dbReference type="EMBL" id="UGS35587.1"/>
    </source>
</evidence>
<dbReference type="InterPro" id="IPR008920">
    <property type="entry name" value="TF_FadR/GntR_C"/>
</dbReference>
<dbReference type="InterPro" id="IPR036390">
    <property type="entry name" value="WH_DNA-bd_sf"/>
</dbReference>
<dbReference type="InterPro" id="IPR011711">
    <property type="entry name" value="GntR_C"/>
</dbReference>
<dbReference type="GO" id="GO:0003677">
    <property type="term" value="F:DNA binding"/>
    <property type="evidence" value="ECO:0007669"/>
    <property type="project" value="UniProtKB-KW"/>
</dbReference>
<dbReference type="SMART" id="SM00345">
    <property type="entry name" value="HTH_GNTR"/>
    <property type="match status" value="1"/>
</dbReference>
<dbReference type="CDD" id="cd07377">
    <property type="entry name" value="WHTH_GntR"/>
    <property type="match status" value="1"/>
</dbReference>
<dbReference type="EMBL" id="CP087164">
    <property type="protein sequence ID" value="UGS35587.1"/>
    <property type="molecule type" value="Genomic_DNA"/>
</dbReference>
<organism evidence="5 6">
    <name type="scientific">Capillimicrobium parvum</name>
    <dbReference type="NCBI Taxonomy" id="2884022"/>
    <lineage>
        <taxon>Bacteria</taxon>
        <taxon>Bacillati</taxon>
        <taxon>Actinomycetota</taxon>
        <taxon>Thermoleophilia</taxon>
        <taxon>Solirubrobacterales</taxon>
        <taxon>Capillimicrobiaceae</taxon>
        <taxon>Capillimicrobium</taxon>
    </lineage>
</organism>
<evidence type="ECO:0000313" key="6">
    <source>
        <dbReference type="Proteomes" id="UP001162834"/>
    </source>
</evidence>
<dbReference type="PANTHER" id="PTHR43537">
    <property type="entry name" value="TRANSCRIPTIONAL REGULATOR, GNTR FAMILY"/>
    <property type="match status" value="1"/>
</dbReference>
<evidence type="ECO:0000256" key="1">
    <source>
        <dbReference type="ARBA" id="ARBA00023015"/>
    </source>
</evidence>
<evidence type="ECO:0000256" key="3">
    <source>
        <dbReference type="ARBA" id="ARBA00023163"/>
    </source>
</evidence>
<dbReference type="GO" id="GO:0003700">
    <property type="term" value="F:DNA-binding transcription factor activity"/>
    <property type="evidence" value="ECO:0007669"/>
    <property type="project" value="InterPro"/>
</dbReference>
<dbReference type="PANTHER" id="PTHR43537:SF24">
    <property type="entry name" value="GLUCONATE OPERON TRANSCRIPTIONAL REPRESSOR"/>
    <property type="match status" value="1"/>
</dbReference>
<dbReference type="KEGG" id="sbae:DSM104329_01980"/>
<dbReference type="SMART" id="SM00895">
    <property type="entry name" value="FCD"/>
    <property type="match status" value="1"/>
</dbReference>
<keyword evidence="3" id="KW-0804">Transcription</keyword>
<proteinExistence type="predicted"/>
<dbReference type="RefSeq" id="WP_259315270.1">
    <property type="nucleotide sequence ID" value="NZ_CP087164.1"/>
</dbReference>
<dbReference type="InterPro" id="IPR036388">
    <property type="entry name" value="WH-like_DNA-bd_sf"/>
</dbReference>
<gene>
    <name evidence="5" type="primary">gntR</name>
    <name evidence="5" type="ORF">DSM104329_01980</name>
</gene>
<dbReference type="Proteomes" id="UP001162834">
    <property type="component" value="Chromosome"/>
</dbReference>
<sequence length="239" mass="26729">MEKLATERHNVDAVHDRLRGAILRGDIPPGEVLQQVALAEELGVSRTPLREAFRLLQREGLLEGSPNRSYRVTSFSPRDLEELYVTFLPLQALAIRLTIPLLQSSDIATMMGDLAQMDHYAEAQDVEGWEVPHREFHRRLIQHAGRRVVELLDQLSDHAGRYRRVYLAGTSYGFEAAAAEHRELLESCRAGDTNLAAARLAHHLAHTALDVLAMADDAYEPHALKVALAVAQLPLPDER</sequence>
<reference evidence="5" key="1">
    <citation type="journal article" date="2022" name="Int. J. Syst. Evol. Microbiol.">
        <title>Pseudomonas aegrilactucae sp. nov. and Pseudomonas morbosilactucae sp. nov., pathogens causing bacterial rot of lettuce in Japan.</title>
        <authorList>
            <person name="Sawada H."/>
            <person name="Fujikawa T."/>
            <person name="Satou M."/>
        </authorList>
    </citation>
    <scope>NUCLEOTIDE SEQUENCE</scope>
    <source>
        <strain evidence="5">0166_1</strain>
    </source>
</reference>
<keyword evidence="2" id="KW-0238">DNA-binding</keyword>
<protein>
    <submittedName>
        <fullName evidence="5">D-xylose utilization operon transcriptional repressor</fullName>
    </submittedName>
</protein>
<dbReference type="SUPFAM" id="SSF46785">
    <property type="entry name" value="Winged helix' DNA-binding domain"/>
    <property type="match status" value="1"/>
</dbReference>
<keyword evidence="6" id="KW-1185">Reference proteome</keyword>
<dbReference type="PROSITE" id="PS50949">
    <property type="entry name" value="HTH_GNTR"/>
    <property type="match status" value="1"/>
</dbReference>
<dbReference type="Gene3D" id="1.10.10.10">
    <property type="entry name" value="Winged helix-like DNA-binding domain superfamily/Winged helix DNA-binding domain"/>
    <property type="match status" value="1"/>
</dbReference>
<dbReference type="SUPFAM" id="SSF48008">
    <property type="entry name" value="GntR ligand-binding domain-like"/>
    <property type="match status" value="1"/>
</dbReference>
<dbReference type="AlphaFoldDB" id="A0A9E6XXJ8"/>
<name>A0A9E6XXJ8_9ACTN</name>
<dbReference type="InterPro" id="IPR000524">
    <property type="entry name" value="Tscrpt_reg_HTH_GntR"/>
</dbReference>
<dbReference type="Gene3D" id="1.20.120.530">
    <property type="entry name" value="GntR ligand-binding domain-like"/>
    <property type="match status" value="1"/>
</dbReference>
<accession>A0A9E6XXJ8</accession>